<dbReference type="EMBL" id="CP014692">
    <property type="protein sequence ID" value="AQS85229.1"/>
    <property type="molecule type" value="Genomic_DNA"/>
</dbReference>
<keyword evidence="2" id="KW-1185">Reference proteome</keyword>
<proteinExistence type="predicted"/>
<reference evidence="1 2" key="1">
    <citation type="submission" date="2016-03" db="EMBL/GenBank/DDBJ databases">
        <title>Acetic acid bacteria sequencing.</title>
        <authorList>
            <person name="Brandt J."/>
            <person name="Jakob F."/>
            <person name="Vogel R.F."/>
        </authorList>
    </citation>
    <scope>NUCLEOTIDE SEQUENCE [LARGE SCALE GENOMIC DNA]</scope>
    <source>
        <strain evidence="1 2">TMW2.1153</strain>
    </source>
</reference>
<dbReference type="AlphaFoldDB" id="A0A1U9KHM2"/>
<accession>A0A1U9KHM2</accession>
<protein>
    <submittedName>
        <fullName evidence="1">Uncharacterized protein</fullName>
    </submittedName>
</protein>
<sequence>MKESAGKDLLMVCSVETWMRWFVRRQCWRDSKGNKRELTEEEWFFGKRVTSAFALFSDVRLLRETFAKRTGIDKNKS</sequence>
<evidence type="ECO:0000313" key="1">
    <source>
        <dbReference type="EMBL" id="AQS85229.1"/>
    </source>
</evidence>
<name>A0A1U9KHM2_ACEAC</name>
<dbReference type="Proteomes" id="UP000188937">
    <property type="component" value="Chromosome"/>
</dbReference>
<organism evidence="1 2">
    <name type="scientific">Acetobacter aceti</name>
    <dbReference type="NCBI Taxonomy" id="435"/>
    <lineage>
        <taxon>Bacteria</taxon>
        <taxon>Pseudomonadati</taxon>
        <taxon>Pseudomonadota</taxon>
        <taxon>Alphaproteobacteria</taxon>
        <taxon>Acetobacterales</taxon>
        <taxon>Acetobacteraceae</taxon>
        <taxon>Acetobacter</taxon>
        <taxon>Acetobacter subgen. Acetobacter</taxon>
    </lineage>
</organism>
<dbReference type="KEGG" id="aace:A0U92_11040"/>
<evidence type="ECO:0000313" key="2">
    <source>
        <dbReference type="Proteomes" id="UP000188937"/>
    </source>
</evidence>
<gene>
    <name evidence="1" type="ORF">A0U92_11040</name>
</gene>